<dbReference type="PROSITE" id="PS00108">
    <property type="entry name" value="PROTEIN_KINASE_ST"/>
    <property type="match status" value="1"/>
</dbReference>
<dbReference type="SUPFAM" id="SSF56112">
    <property type="entry name" value="Protein kinase-like (PK-like)"/>
    <property type="match status" value="1"/>
</dbReference>
<evidence type="ECO:0000256" key="6">
    <source>
        <dbReference type="SAM" id="MobiDB-lite"/>
    </source>
</evidence>
<dbReference type="InterPro" id="IPR017441">
    <property type="entry name" value="Protein_kinase_ATP_BS"/>
</dbReference>
<feature type="binding site" evidence="5">
    <location>
        <position position="43"/>
    </location>
    <ligand>
        <name>ATP</name>
        <dbReference type="ChEBI" id="CHEBI:30616"/>
    </ligand>
</feature>
<dbReference type="AlphaFoldDB" id="A0AAU8IU69"/>
<dbReference type="Pfam" id="PF00069">
    <property type="entry name" value="Pkinase"/>
    <property type="match status" value="1"/>
</dbReference>
<dbReference type="InterPro" id="IPR000719">
    <property type="entry name" value="Prot_kinase_dom"/>
</dbReference>
<proteinExistence type="predicted"/>
<gene>
    <name evidence="8" type="ORF">ABII15_18055</name>
</gene>
<dbReference type="EMBL" id="CP159534">
    <property type="protein sequence ID" value="XCJ71753.1"/>
    <property type="molecule type" value="Genomic_DNA"/>
</dbReference>
<evidence type="ECO:0000256" key="5">
    <source>
        <dbReference type="PROSITE-ProRule" id="PRU10141"/>
    </source>
</evidence>
<reference evidence="8" key="1">
    <citation type="submission" date="2024-06" db="EMBL/GenBank/DDBJ databases">
        <title>Streptomyces sp. strain HUAS MG91 genome sequences.</title>
        <authorList>
            <person name="Mo P."/>
        </authorList>
    </citation>
    <scope>NUCLEOTIDE SEQUENCE</scope>
    <source>
        <strain evidence="8">HUAS MG91</strain>
    </source>
</reference>
<dbReference type="GO" id="GO:0005524">
    <property type="term" value="F:ATP binding"/>
    <property type="evidence" value="ECO:0007669"/>
    <property type="project" value="UniProtKB-UniRule"/>
</dbReference>
<dbReference type="PANTHER" id="PTHR43289:SF34">
    <property type="entry name" value="SERINE_THREONINE-PROTEIN KINASE YBDM-RELATED"/>
    <property type="match status" value="1"/>
</dbReference>
<organism evidence="8">
    <name type="scientific">Streptomyces tabacisoli</name>
    <dbReference type="NCBI Taxonomy" id="3156398"/>
    <lineage>
        <taxon>Bacteria</taxon>
        <taxon>Bacillati</taxon>
        <taxon>Actinomycetota</taxon>
        <taxon>Actinomycetes</taxon>
        <taxon>Kitasatosporales</taxon>
        <taxon>Streptomycetaceae</taxon>
        <taxon>Streptomyces</taxon>
    </lineage>
</organism>
<evidence type="ECO:0000256" key="4">
    <source>
        <dbReference type="ARBA" id="ARBA00022840"/>
    </source>
</evidence>
<dbReference type="EC" id="2.7.11.1" evidence="8"/>
<dbReference type="KEGG" id="stac:ABII15_18055"/>
<keyword evidence="2 5" id="KW-0547">Nucleotide-binding</keyword>
<accession>A0AAU8IU69</accession>
<dbReference type="Gene3D" id="3.30.200.20">
    <property type="entry name" value="Phosphorylase Kinase, domain 1"/>
    <property type="match status" value="1"/>
</dbReference>
<protein>
    <submittedName>
        <fullName evidence="8">Serine/threonine-protein kinase</fullName>
        <ecNumber evidence="8">2.7.11.1</ecNumber>
    </submittedName>
</protein>
<evidence type="ECO:0000256" key="3">
    <source>
        <dbReference type="ARBA" id="ARBA00022777"/>
    </source>
</evidence>
<evidence type="ECO:0000256" key="1">
    <source>
        <dbReference type="ARBA" id="ARBA00022679"/>
    </source>
</evidence>
<name>A0AAU8IU69_9ACTN</name>
<dbReference type="PROSITE" id="PS50011">
    <property type="entry name" value="PROTEIN_KINASE_DOM"/>
    <property type="match status" value="1"/>
</dbReference>
<dbReference type="PROSITE" id="PS00107">
    <property type="entry name" value="PROTEIN_KINASE_ATP"/>
    <property type="match status" value="1"/>
</dbReference>
<keyword evidence="4 5" id="KW-0067">ATP-binding</keyword>
<feature type="region of interest" description="Disordered" evidence="6">
    <location>
        <begin position="290"/>
        <end position="337"/>
    </location>
</feature>
<dbReference type="InterPro" id="IPR011009">
    <property type="entry name" value="Kinase-like_dom_sf"/>
</dbReference>
<keyword evidence="3 8" id="KW-0418">Kinase</keyword>
<dbReference type="InterPro" id="IPR008271">
    <property type="entry name" value="Ser/Thr_kinase_AS"/>
</dbReference>
<dbReference type="GO" id="GO:0004674">
    <property type="term" value="F:protein serine/threonine kinase activity"/>
    <property type="evidence" value="ECO:0007669"/>
    <property type="project" value="UniProtKB-EC"/>
</dbReference>
<evidence type="ECO:0000256" key="2">
    <source>
        <dbReference type="ARBA" id="ARBA00022741"/>
    </source>
</evidence>
<dbReference type="RefSeq" id="WP_353943354.1">
    <property type="nucleotide sequence ID" value="NZ_CP159534.1"/>
</dbReference>
<sequence length="602" mass="63694">MQPLDPDDPSHIGPYRLLGRLGVGGMGRVFLARSATGDTVAVKVVRPQLAELDDFRKRFAREVRVAQRVDGRWTAAVLDADTEAATPWVATAYVPGPTLHAVVRGDFGPLPSASAHTLANRMGLALRAIHGAGLVHRDLKPSNVLLTTDGPRVIDFGIAYAAGAAADSLHTPTGTLLGSPEFMSPEQVRGEPVSAASDVFALGCVLAFAATGHSPFDADGAGAHAVLFQVAYEAPKLDDVPEALSDLVRGCLAKDPADRPSVDDVVDLTRHAPPGGWLPPALLDRLDLTAERSVPTSPRRLGTAGPAPEVMDTRTVTTDRPEPPASQETSVHSDRSRRVRPLTLTVAALALGAMALVTPQLVRAVTEDPPNPSASAGELRSVAASDDDFAGGWTSTLDESEALFMMRIDIPAGAVRGDKVSFFSGRANLLCTGEAEVTSRKRDQITVGEARVKKTESGAGEPSTCFPDHVTLTHSGTEVMWQQSEESFVQIDRATPLSRPVPAALTGTWRGHEGTLRIRAGRVGEPVVTGTRASEGCTWSAVLMTLDPAFGSGPGEISVAPAVAAESGCTPPRAAYRFYRDGDELVAYRMDKKGDEHFTRVN</sequence>
<dbReference type="CDD" id="cd14014">
    <property type="entry name" value="STKc_PknB_like"/>
    <property type="match status" value="1"/>
</dbReference>
<dbReference type="PANTHER" id="PTHR43289">
    <property type="entry name" value="MITOGEN-ACTIVATED PROTEIN KINASE KINASE KINASE 20-RELATED"/>
    <property type="match status" value="1"/>
</dbReference>
<keyword evidence="1 8" id="KW-0808">Transferase</keyword>
<evidence type="ECO:0000313" key="8">
    <source>
        <dbReference type="EMBL" id="XCJ71753.1"/>
    </source>
</evidence>
<feature type="domain" description="Protein kinase" evidence="7">
    <location>
        <begin position="15"/>
        <end position="278"/>
    </location>
</feature>
<dbReference type="Gene3D" id="1.10.510.10">
    <property type="entry name" value="Transferase(Phosphotransferase) domain 1"/>
    <property type="match status" value="1"/>
</dbReference>
<evidence type="ECO:0000259" key="7">
    <source>
        <dbReference type="PROSITE" id="PS50011"/>
    </source>
</evidence>
<dbReference type="SMART" id="SM00220">
    <property type="entry name" value="S_TKc"/>
    <property type="match status" value="1"/>
</dbReference>